<organism evidence="5 7">
    <name type="scientific">Dermatophagoides pteronyssinus</name>
    <name type="common">European house dust mite</name>
    <dbReference type="NCBI Taxonomy" id="6956"/>
    <lineage>
        <taxon>Eukaryota</taxon>
        <taxon>Metazoa</taxon>
        <taxon>Ecdysozoa</taxon>
        <taxon>Arthropoda</taxon>
        <taxon>Chelicerata</taxon>
        <taxon>Arachnida</taxon>
        <taxon>Acari</taxon>
        <taxon>Acariformes</taxon>
        <taxon>Sarcoptiformes</taxon>
        <taxon>Astigmata</taxon>
        <taxon>Psoroptidia</taxon>
        <taxon>Analgoidea</taxon>
        <taxon>Pyroglyphidae</taxon>
        <taxon>Dermatophagoidinae</taxon>
        <taxon>Dermatophagoides</taxon>
    </lineage>
</organism>
<dbReference type="CDD" id="cd00303">
    <property type="entry name" value="retropepsin_like"/>
    <property type="match status" value="1"/>
</dbReference>
<dbReference type="InterPro" id="IPR012337">
    <property type="entry name" value="RNaseH-like_sf"/>
</dbReference>
<evidence type="ECO:0000259" key="3">
    <source>
        <dbReference type="PROSITE" id="PS50158"/>
    </source>
</evidence>
<evidence type="ECO:0000313" key="8">
    <source>
        <dbReference type="RefSeq" id="XP_027202957.1"/>
    </source>
</evidence>
<dbReference type="GO" id="GO:0042575">
    <property type="term" value="C:DNA polymerase complex"/>
    <property type="evidence" value="ECO:0007669"/>
    <property type="project" value="UniProtKB-ARBA"/>
</dbReference>
<feature type="domain" description="CCHC-type" evidence="3">
    <location>
        <begin position="435"/>
        <end position="448"/>
    </location>
</feature>
<dbReference type="Gene3D" id="3.30.420.10">
    <property type="entry name" value="Ribonuclease H-like superfamily/Ribonuclease H"/>
    <property type="match status" value="1"/>
</dbReference>
<dbReference type="RefSeq" id="XP_027202957.1">
    <property type="nucleotide sequence ID" value="XM_027347156.1"/>
</dbReference>
<dbReference type="RefSeq" id="XP_027202950.1">
    <property type="nucleotide sequence ID" value="XM_027347149.1"/>
</dbReference>
<dbReference type="InterPro" id="IPR043128">
    <property type="entry name" value="Rev_trsase/Diguanyl_cyclase"/>
</dbReference>
<evidence type="ECO:0000259" key="4">
    <source>
        <dbReference type="PROSITE" id="PS50994"/>
    </source>
</evidence>
<reference evidence="6 7" key="1">
    <citation type="submission" date="2025-04" db="UniProtKB">
        <authorList>
            <consortium name="RefSeq"/>
        </authorList>
    </citation>
    <scope>IDENTIFICATION</scope>
    <source>
        <strain evidence="6 7">Airmid</strain>
    </source>
</reference>
<gene>
    <name evidence="6 7 8" type="primary">LOC113796850</name>
</gene>
<dbReference type="InterPro" id="IPR040676">
    <property type="entry name" value="DUF5641"/>
</dbReference>
<dbReference type="PANTHER" id="PTHR47331:SF5">
    <property type="entry name" value="RIBONUCLEASE H"/>
    <property type="match status" value="1"/>
</dbReference>
<evidence type="ECO:0000256" key="2">
    <source>
        <dbReference type="SAM" id="MobiDB-lite"/>
    </source>
</evidence>
<protein>
    <submittedName>
        <fullName evidence="6 7">Uncharacterized protein LOC113796850 isoform X1</fullName>
    </submittedName>
    <submittedName>
        <fullName evidence="8">Uncharacterized protein LOC113796850 isoform X2</fullName>
    </submittedName>
</protein>
<dbReference type="InterPro" id="IPR036397">
    <property type="entry name" value="RNaseH_sf"/>
</dbReference>
<dbReference type="InterPro" id="IPR000477">
    <property type="entry name" value="RT_dom"/>
</dbReference>
<feature type="compositionally biased region" description="Polar residues" evidence="2">
    <location>
        <begin position="162"/>
        <end position="176"/>
    </location>
</feature>
<dbReference type="GO" id="GO:0071897">
    <property type="term" value="P:DNA biosynthetic process"/>
    <property type="evidence" value="ECO:0007669"/>
    <property type="project" value="UniProtKB-ARBA"/>
</dbReference>
<accession>A0A6P6YCE1</accession>
<dbReference type="InterPro" id="IPR043502">
    <property type="entry name" value="DNA/RNA_pol_sf"/>
</dbReference>
<dbReference type="OMA" id="WIKTKKP"/>
<dbReference type="PROSITE" id="PS50158">
    <property type="entry name" value="ZF_CCHC"/>
    <property type="match status" value="1"/>
</dbReference>
<sequence length="1682" mass="194167">MVTTRSGRTYDTDMTPDEIKAEVKRIKAEIRFAENKIKGLGELEDHQEMKRLSNEYYRLCNKIIESNALSTAEEKEFDSFKPIIDDILRISSGFAIINNGLNRLRKKEAIDHDNKITRKKLDDMKVVVSCIPNMEEQLVELERQFILLSIEQDDKNDVAPSEGTTDAATTSSSNQTSYNEAQPFWWDYGYQPRTGPKIEAKRLKKYDGDPIGYPVFRKTISHYLINNPQLRGNLNKLMEIRDLLPEKHQYILDRVDQVEPDMAEVLKILDSHYGGRSRVIPALKARIRAAVRLPLRPTEKEWETMTETVILVRNTLRTTGLETEEFSLISPIMAKIDRIHFTNIGQEEEVTLKQIEDYLKHGWNRERTIGSQIDPEDIAAANNPRKSVVVNNRNKNVMVSSAKTKCLFQDGDHATADCTLDAEQRKKVMIDNRMCFRCGYTNHQSRNCNRTVKCTICGRCHLSFLCRDYKRSSTQTSSVVNGSNPSETVPKQVATSSSSSTNTPVMLTMNEKSLHKTIVTTINNRKVRILFDDGAGVSFISKRLADLWQLPYENVDPIHMDTLSNSNPTTTGDQCVKLRLPIWNGHQEDLNFRLNEKLNKLRFDCLSVHDQEQLRNIGIEFLDEPSAVDLLIGLDNINLIQLNDERRITDKIIAKKTTLGWLVFGLTKTENILLTLYQNDMQETSPEYDVDDVSKDAMEKFIINYCNDDNVRYDESRKRYSIKLPFINNVDIDSNFVAAKNITTNMIRRMNEKRREEYQALLTDLEQKEIIESTKIITNDGYHMPHFVVAREDKNTTKLRMVFHASHGSKPLNKAIFKGITSWSIIRSILTFRMKPIGVISDIQSAFHNIEVQQEHRKFIKFLWMNNDDQLICYQFNRLPFGLSSSPFVLYAVINHHIKKYQDKYPNAVKMVRDGLYVDDMIFSADDAIEVEGIKQQCIEIFSDASMNLRKWRTSDDDLNRQWNDDLAESKVLGMEWTNDDHLQIAIPEFKSNEPITKRNVVSYLASIYDPFGFVLATSFKLKLLVHEAWMKGLDWDEVMPNNLARDVLKAVVEIDKLKTFKFKRFMFDQTVSTYDLMIFVDASKNAIGIAAYVSDGRILSLVYAKSKLIKHRKIVTGELLALSYGANVASSLKEMIHPKRTVMFSDSMDNVHRLTQDINKFPYPVAVHLYNIKMKVNEIRHIPGNINPADAFTRGVNVDQLNGLHRCNLNDIVNDDDTNVMMITTTVLTTANYDLSNIDLDAELSYDDWIKLIDEQPSDWKKTIDTNENSLTILIKLIQQKFITDDMRKNIPMFIDDNQILRCQSRLDNADFTYDEKYPLILPKCAFTTSFLTNLHEQDEHGSVNYTLSNLRTKYFVPKARQLLIRIKNKCSKCRALQAKPLDVFLGCPPPERLNRSQPFEHIGVDLFELKTEPKAIGMIFTCATTRSVHFELLEDATAQSICNAFMVFSDLNRIPMTIFSDNGPNLKKFSQLLKSALHKLNYEFKWHFNTPASPFRGGFFESLIKTMKKGFYCINWQRKLDRNDIRRALYRIQAIMNGRPLIHDKDTILTPNHLRFGYNPKGPLVPPKRGLPVEPLLSYWRGTQKHIDAAWRIYRDIYLKGLRSFYRNGHTYQHMAVGDKVLMIDDHLPVSLWKIATVTNTIPDKRGIVRTYEVELDKRKYRRPAQRLAPLEGAGMDKKF</sequence>
<dbReference type="InterPro" id="IPR021109">
    <property type="entry name" value="Peptidase_aspartic_dom_sf"/>
</dbReference>
<dbReference type="GO" id="GO:0008270">
    <property type="term" value="F:zinc ion binding"/>
    <property type="evidence" value="ECO:0007669"/>
    <property type="project" value="UniProtKB-KW"/>
</dbReference>
<dbReference type="Pfam" id="PF18701">
    <property type="entry name" value="DUF5641"/>
    <property type="match status" value="1"/>
</dbReference>
<evidence type="ECO:0000313" key="5">
    <source>
        <dbReference type="Proteomes" id="UP000515146"/>
    </source>
</evidence>
<dbReference type="PANTHER" id="PTHR47331">
    <property type="entry name" value="PHD-TYPE DOMAIN-CONTAINING PROTEIN"/>
    <property type="match status" value="1"/>
</dbReference>
<dbReference type="RefSeq" id="XP_027202942.1">
    <property type="nucleotide sequence ID" value="XM_027347141.1"/>
</dbReference>
<dbReference type="Pfam" id="PF05380">
    <property type="entry name" value="Peptidase_A17"/>
    <property type="match status" value="1"/>
</dbReference>
<feature type="domain" description="Integrase catalytic" evidence="4">
    <location>
        <begin position="1396"/>
        <end position="1561"/>
    </location>
</feature>
<dbReference type="SUPFAM" id="SSF53098">
    <property type="entry name" value="Ribonuclease H-like"/>
    <property type="match status" value="1"/>
</dbReference>
<keyword evidence="1" id="KW-0479">Metal-binding</keyword>
<dbReference type="SUPFAM" id="SSF56672">
    <property type="entry name" value="DNA/RNA polymerases"/>
    <property type="match status" value="1"/>
</dbReference>
<name>A0A6P6YCE1_DERPT</name>
<dbReference type="KEGG" id="dpte:113796850"/>
<dbReference type="GO" id="GO:0003676">
    <property type="term" value="F:nucleic acid binding"/>
    <property type="evidence" value="ECO:0007669"/>
    <property type="project" value="InterPro"/>
</dbReference>
<dbReference type="InterPro" id="IPR001584">
    <property type="entry name" value="Integrase_cat-core"/>
</dbReference>
<feature type="region of interest" description="Disordered" evidence="2">
    <location>
        <begin position="156"/>
        <end position="176"/>
    </location>
</feature>
<proteinExistence type="predicted"/>
<dbReference type="InterPro" id="IPR001878">
    <property type="entry name" value="Znf_CCHC"/>
</dbReference>
<dbReference type="GO" id="GO:0015074">
    <property type="term" value="P:DNA integration"/>
    <property type="evidence" value="ECO:0007669"/>
    <property type="project" value="InterPro"/>
</dbReference>
<keyword evidence="1" id="KW-0863">Zinc-finger</keyword>
<dbReference type="InterPro" id="IPR008042">
    <property type="entry name" value="Retrotrans_Pao"/>
</dbReference>
<evidence type="ECO:0000256" key="1">
    <source>
        <dbReference type="PROSITE-ProRule" id="PRU00047"/>
    </source>
</evidence>
<keyword evidence="5" id="KW-1185">Reference proteome</keyword>
<dbReference type="Gene3D" id="3.30.70.270">
    <property type="match status" value="1"/>
</dbReference>
<dbReference type="PROSITE" id="PS50994">
    <property type="entry name" value="INTEGRASE"/>
    <property type="match status" value="1"/>
</dbReference>
<evidence type="ECO:0000313" key="7">
    <source>
        <dbReference type="RefSeq" id="XP_027202950.1"/>
    </source>
</evidence>
<dbReference type="Gene3D" id="3.10.10.10">
    <property type="entry name" value="HIV Type 1 Reverse Transcriptase, subunit A, domain 1"/>
    <property type="match status" value="1"/>
</dbReference>
<evidence type="ECO:0000313" key="6">
    <source>
        <dbReference type="RefSeq" id="XP_027202942.1"/>
    </source>
</evidence>
<dbReference type="Proteomes" id="UP000515146">
    <property type="component" value="Unplaced"/>
</dbReference>
<keyword evidence="1" id="KW-0862">Zinc</keyword>
<dbReference type="Pfam" id="PF00078">
    <property type="entry name" value="RVT_1"/>
    <property type="match status" value="1"/>
</dbReference>
<dbReference type="Gene3D" id="2.40.70.10">
    <property type="entry name" value="Acid Proteases"/>
    <property type="match status" value="1"/>
</dbReference>
<feature type="region of interest" description="Disordered" evidence="2">
    <location>
        <begin position="475"/>
        <end position="504"/>
    </location>
</feature>
<dbReference type="OrthoDB" id="5977368at2759"/>